<evidence type="ECO:0000313" key="2">
    <source>
        <dbReference type="EMBL" id="EAY04509.1"/>
    </source>
</evidence>
<dbReference type="RefSeq" id="XP_001316732.1">
    <property type="nucleotide sequence ID" value="XM_001316697.1"/>
</dbReference>
<feature type="compositionally biased region" description="Polar residues" evidence="1">
    <location>
        <begin position="254"/>
        <end position="275"/>
    </location>
</feature>
<dbReference type="SMR" id="A2ES72"/>
<dbReference type="VEuPathDB" id="TrichDB:TVAG_453260"/>
<organism evidence="2 3">
    <name type="scientific">Trichomonas vaginalis (strain ATCC PRA-98 / G3)</name>
    <dbReference type="NCBI Taxonomy" id="412133"/>
    <lineage>
        <taxon>Eukaryota</taxon>
        <taxon>Metamonada</taxon>
        <taxon>Parabasalia</taxon>
        <taxon>Trichomonadida</taxon>
        <taxon>Trichomonadidae</taxon>
        <taxon>Trichomonas</taxon>
    </lineage>
</organism>
<reference evidence="2" key="2">
    <citation type="journal article" date="2007" name="Science">
        <title>Draft genome sequence of the sexually transmitted pathogen Trichomonas vaginalis.</title>
        <authorList>
            <person name="Carlton J.M."/>
            <person name="Hirt R.P."/>
            <person name="Silva J.C."/>
            <person name="Delcher A.L."/>
            <person name="Schatz M."/>
            <person name="Zhao Q."/>
            <person name="Wortman J.R."/>
            <person name="Bidwell S.L."/>
            <person name="Alsmark U.C.M."/>
            <person name="Besteiro S."/>
            <person name="Sicheritz-Ponten T."/>
            <person name="Noel C.J."/>
            <person name="Dacks J.B."/>
            <person name="Foster P.G."/>
            <person name="Simillion C."/>
            <person name="Van de Peer Y."/>
            <person name="Miranda-Saavedra D."/>
            <person name="Barton G.J."/>
            <person name="Westrop G.D."/>
            <person name="Mueller S."/>
            <person name="Dessi D."/>
            <person name="Fiori P.L."/>
            <person name="Ren Q."/>
            <person name="Paulsen I."/>
            <person name="Zhang H."/>
            <person name="Bastida-Corcuera F.D."/>
            <person name="Simoes-Barbosa A."/>
            <person name="Brown M.T."/>
            <person name="Hayes R.D."/>
            <person name="Mukherjee M."/>
            <person name="Okumura C.Y."/>
            <person name="Schneider R."/>
            <person name="Smith A.J."/>
            <person name="Vanacova S."/>
            <person name="Villalvazo M."/>
            <person name="Haas B.J."/>
            <person name="Pertea M."/>
            <person name="Feldblyum T.V."/>
            <person name="Utterback T.R."/>
            <person name="Shu C.L."/>
            <person name="Osoegawa K."/>
            <person name="de Jong P.J."/>
            <person name="Hrdy I."/>
            <person name="Horvathova L."/>
            <person name="Zubacova Z."/>
            <person name="Dolezal P."/>
            <person name="Malik S.B."/>
            <person name="Logsdon J.M. Jr."/>
            <person name="Henze K."/>
            <person name="Gupta A."/>
            <person name="Wang C.C."/>
            <person name="Dunne R.L."/>
            <person name="Upcroft J.A."/>
            <person name="Upcroft P."/>
            <person name="White O."/>
            <person name="Salzberg S.L."/>
            <person name="Tang P."/>
            <person name="Chiu C.-H."/>
            <person name="Lee Y.-S."/>
            <person name="Embley T.M."/>
            <person name="Coombs G.H."/>
            <person name="Mottram J.C."/>
            <person name="Tachezy J."/>
            <person name="Fraser-Liggett C.M."/>
            <person name="Johnson P.J."/>
        </authorList>
    </citation>
    <scope>NUCLEOTIDE SEQUENCE [LARGE SCALE GENOMIC DNA]</scope>
    <source>
        <strain evidence="2">G3</strain>
    </source>
</reference>
<feature type="region of interest" description="Disordered" evidence="1">
    <location>
        <begin position="231"/>
        <end position="275"/>
    </location>
</feature>
<dbReference type="InParanoid" id="A2ES72"/>
<protein>
    <submittedName>
        <fullName evidence="2">Uncharacterized protein</fullName>
    </submittedName>
</protein>
<evidence type="ECO:0000256" key="1">
    <source>
        <dbReference type="SAM" id="MobiDB-lite"/>
    </source>
</evidence>
<dbReference type="EMBL" id="DS113473">
    <property type="protein sequence ID" value="EAY04509.1"/>
    <property type="molecule type" value="Genomic_DNA"/>
</dbReference>
<dbReference type="AlphaFoldDB" id="A2ES72"/>
<accession>A2ES72</accession>
<proteinExistence type="predicted"/>
<evidence type="ECO:0000313" key="3">
    <source>
        <dbReference type="Proteomes" id="UP000001542"/>
    </source>
</evidence>
<dbReference type="KEGG" id="tva:4762371"/>
<feature type="compositionally biased region" description="Low complexity" evidence="1">
    <location>
        <begin position="237"/>
        <end position="253"/>
    </location>
</feature>
<dbReference type="Proteomes" id="UP000001542">
    <property type="component" value="Unassembled WGS sequence"/>
</dbReference>
<dbReference type="OrthoDB" id="10676227at2759"/>
<sequence>MESEIPFNSFLIEDTLPSGKSIRAQIIDGKCQLLDDSKSSEETSFKKKYMYPLDDTQEDITKVSNELQRIIETVNNIKITEFSLEWGMNPDQNPYLIRIIDAKFELKLIETKYIKQTLLFLIDRMNYTHSKRKCYSNQKNCTESLFNTDKISVEQLALKDYISSLPDNAQEALSNQIFSLMNKHCPNLLTGSCSVCPLCFKRISSEIDSRPQGFKKPQSLKTTFFKTQTEERCYQKSSRPLTSTTSRSIPSSPVLSTRSSTTSLPMATQSSNGLRATQSISLGTYKKAHRIYCARRSMSMIAHKPKK</sequence>
<name>A2ES72_TRIV3</name>
<dbReference type="VEuPathDB" id="TrichDB:TVAGG3_0612130"/>
<gene>
    <name evidence="2" type="ORF">TVAG_453260</name>
</gene>
<reference evidence="2" key="1">
    <citation type="submission" date="2006-10" db="EMBL/GenBank/DDBJ databases">
        <authorList>
            <person name="Amadeo P."/>
            <person name="Zhao Q."/>
            <person name="Wortman J."/>
            <person name="Fraser-Liggett C."/>
            <person name="Carlton J."/>
        </authorList>
    </citation>
    <scope>NUCLEOTIDE SEQUENCE</scope>
    <source>
        <strain evidence="2">G3</strain>
    </source>
</reference>
<keyword evidence="3" id="KW-1185">Reference proteome</keyword>